<gene>
    <name evidence="1" type="ORF">HMPREF9194_00717</name>
</gene>
<accession>S3JYU1</accession>
<protein>
    <recommendedName>
        <fullName evidence="3">Ig-like domain-containing protein</fullName>
    </recommendedName>
</protein>
<evidence type="ECO:0008006" key="3">
    <source>
        <dbReference type="Google" id="ProtNLM"/>
    </source>
</evidence>
<dbReference type="EMBL" id="ATFF01000006">
    <property type="protein sequence ID" value="EPF30400.1"/>
    <property type="molecule type" value="Genomic_DNA"/>
</dbReference>
<dbReference type="eggNOG" id="COG3420">
    <property type="taxonomic scope" value="Bacteria"/>
</dbReference>
<evidence type="ECO:0000313" key="2">
    <source>
        <dbReference type="Proteomes" id="UP000014541"/>
    </source>
</evidence>
<proteinExistence type="predicted"/>
<evidence type="ECO:0000313" key="1">
    <source>
        <dbReference type="EMBL" id="EPF30400.1"/>
    </source>
</evidence>
<keyword evidence="2" id="KW-1185">Reference proteome</keyword>
<dbReference type="Proteomes" id="UP000014541">
    <property type="component" value="Unassembled WGS sequence"/>
</dbReference>
<dbReference type="PATRIC" id="fig|1125699.3.peg.730"/>
<dbReference type="OrthoDB" id="363270at2"/>
<organism evidence="1 2">
    <name type="scientific">Treponema maltophilum ATCC 51939</name>
    <dbReference type="NCBI Taxonomy" id="1125699"/>
    <lineage>
        <taxon>Bacteria</taxon>
        <taxon>Pseudomonadati</taxon>
        <taxon>Spirochaetota</taxon>
        <taxon>Spirochaetia</taxon>
        <taxon>Spirochaetales</taxon>
        <taxon>Treponemataceae</taxon>
        <taxon>Treponema</taxon>
    </lineage>
</organism>
<dbReference type="RefSeq" id="WP_016525011.1">
    <property type="nucleotide sequence ID" value="NZ_KE332518.1"/>
</dbReference>
<dbReference type="HOGENOM" id="CLU_001472_0_0_12"/>
<name>S3JYU1_TREMA</name>
<sequence>MKNTLFKNKNVRIKNGLLFSAVLFAMLIISTCQQHIALGGGVDILPPSGEILYPDAGETPIRGSFVLKGTAKDDEGVQAVSIVFEDIETKDRTRSFQAELSKPGAYSTTWTANIANESTGTEAPPHELVKVYPIPDGEYTAIVTVTDNNGKTSKFTKNYKIDNTPPVFIVSRPSTAKPVSIDSETGDKYGAIFSVVGQAGERNTVSKLSVEVPEKNLSTSEMFVGKNINAQLFVYGEADAAAWYDYQKNELHNKAIKAQLFLYDNAQKFSGGAPGTEGNKSEFFYLQGDIQNTVLKNGYREEVISDYFAGKKGSDKNDHDKKIKALREDTTALTALKENRKMMDGSAAERSTFKLDPNKSPGYKIIGVKNLAKENLDLSAASPIVFKGGTVTTLLAELIPNKDGDSLVSPNTVDAYKNSGIKIVLVKWKGTTGTNETESFKTGANLEEEAVLLDFANLTDQTQLDNAITKVGSNLRVKFNLPTSFTEGKRAIKVIGTDSTTQVSNTFEAYDDSNSVNNGLYICNFISSGSGPRIRPVRIEGFKNQNFDIFADITDLEPGTAYYKIGGAATVDPHRKLEQQGASARYKATLDISALSDGEYELHFLAKANSGSEDKDNITFSVDKTPPTVKLTYPESNVAQAGEVSFTGTISDAGAGVKASATKFLIAKKSVGTVTPETSGWQNMVTSTAGSWNFKYNFTSITPSEYGNPNTSIPAYFDIPIYILAEDNIGNKKVYPLTMLLNPDGRKPVVKILSPANEAKLGGTIQIFGTTNVAIGSPSDIGEAYIQFSKTGNFDATPDDGKFGTKDWYNGGNGIVVDDTAANGAVQWTQTINQDQSFNPSGNNWFVYFRVRAKNKTTNEFGAWTEKIKIEIDKSSPTIGSPDAVKIVSTAPAVSLDYVPRMWIGSNMTLTGSLYDESGIKEITISGDLANGKIYTGSTAIENLKHDGWIEEDPAHPSSSPAAKNYKLKIPLNLSTLTAQAQAKGEFTVKISITEDTANKLKSEREFTFRFDTENPSGGFGNMIYVANGTFDTTSITDSALANTIRSNPAGLKMLVGDKIVSITNTAGFSGNTVNFMPALASAGRYNYVVYKPEVLVKAVSGNDWVVRGVANDNGSGVKEVTAKLEVGSASQSVTMTELDPSNKIYRQLDGLCKWEGKINLSSIPDGKGKLTYTVTDNSGNVFSAQEDVRVKNKALRVTTVTLSTDIGGTQSTFENTNANNALEETIDNNSDATATLTSKRFAFKSLTDSKIKVDFTDGQGQIKYTLKYNGNILTGHNMNNISSGNTIALTSSDLNTIGNSTGGNTKDLVLELWDSAEGCTATGSAPLTKSSFAEVTIKAIFDALDDKAPTVVVLPFYWNGEGKDSNNNPLNSLYEGSRTNGHVEIASVSGTGNTYSSVSGKVSVSGFAYDNIKINTLEASLPNTTALTVKATRQANGTWTSDKNMASHGAVLTVETLGADYLGYYVKWRLDWNTEKAGVGIAKSITVSVNDGTNTSAPADGGTSQNATVTRQTLKTAEDAVFANKNPGQFVVFKKGETQYLTRIESVSGNKVTLVDTVPTDADEAFVYGYTANKAKVNINVVPYITGIKTALTGSAGIDFDRSALGFYPVYAGEKITLKGFNIASSPTVKLGTKDLTSKVSAYNQAAGTFAVEIEDTADVKTGELTITVGTTQAINNGNKNPVIGTDGTVTEAAYNSWSNRANKRLADDLKLSVWKVDNFHSSIQKDITSPMLKIAPDSKWYMSYGKGIPAMVVNKNGTETDIDYSYNKFHNTAVAFDSAHNVYAVGTNTDRINENSAKFSFYSRAASYIGSAVHAYQNVWTGKSRLETVSNGTVYNINRVPRPKLVTIGNTASTKVYISYFDANHPKNPVKFRYGTVNNSNIFTDGIIDGATNPANNYGSAPNYHTIADDDSPRYKGGPYVAHGVTSGGVAVVAWYDATNKCLVYSYNKTPQTPAQGGVWQTNAQLIDDDFAGWYVDLAVDKNNGIHIAYYSSSKGDLKYAYLPAYNGTATVVTVDSYLSVGTQISISTREENGKIVPYISYFQSAFTQTPSSVRVAWRNDLTGTVKDGAKDELFTGNWEVMTIPMKGIIPKDETICNGVPTGGGWANTVVLGFMSDDGYKKAVLKE</sequence>
<comment type="caution">
    <text evidence="1">The sequence shown here is derived from an EMBL/GenBank/DDBJ whole genome shotgun (WGS) entry which is preliminary data.</text>
</comment>
<reference evidence="1 2" key="1">
    <citation type="submission" date="2013-04" db="EMBL/GenBank/DDBJ databases">
        <title>The Genome Sequence of Treponema maltophilum ATCC 51939.</title>
        <authorList>
            <consortium name="The Broad Institute Genomics Platform"/>
            <person name="Earl A."/>
            <person name="Ward D."/>
            <person name="Feldgarden M."/>
            <person name="Gevers D."/>
            <person name="Leonetti C."/>
            <person name="Blanton J.M."/>
            <person name="Dewhirst F.E."/>
            <person name="Izard J."/>
            <person name="Walker B."/>
            <person name="Young S."/>
            <person name="Zeng Q."/>
            <person name="Gargeya S."/>
            <person name="Fitzgerald M."/>
            <person name="Haas B."/>
            <person name="Abouelleil A."/>
            <person name="Allen A.W."/>
            <person name="Alvarado L."/>
            <person name="Arachchi H.M."/>
            <person name="Berlin A.M."/>
            <person name="Chapman S.B."/>
            <person name="Gainer-Dewar J."/>
            <person name="Goldberg J."/>
            <person name="Griggs A."/>
            <person name="Gujja S."/>
            <person name="Hansen M."/>
            <person name="Howarth C."/>
            <person name="Imamovic A."/>
            <person name="Ireland A."/>
            <person name="Larimer J."/>
            <person name="McCowan C."/>
            <person name="Murphy C."/>
            <person name="Pearson M."/>
            <person name="Poon T.W."/>
            <person name="Priest M."/>
            <person name="Roberts A."/>
            <person name="Saif S."/>
            <person name="Shea T."/>
            <person name="Sisk P."/>
            <person name="Sykes S."/>
            <person name="Wortman J."/>
            <person name="Nusbaum C."/>
            <person name="Birren B."/>
        </authorList>
    </citation>
    <scope>NUCLEOTIDE SEQUENCE [LARGE SCALE GENOMIC DNA]</scope>
    <source>
        <strain evidence="1 2">ATCC 51939</strain>
    </source>
</reference>
<dbReference type="STRING" id="1125699.HMPREF9194_00717"/>